<keyword evidence="3" id="KW-1185">Reference proteome</keyword>
<feature type="compositionally biased region" description="Basic and acidic residues" evidence="1">
    <location>
        <begin position="106"/>
        <end position="116"/>
    </location>
</feature>
<dbReference type="KEGG" id="pdio:PDMSB3_2756"/>
<feature type="region of interest" description="Disordered" evidence="1">
    <location>
        <begin position="105"/>
        <end position="150"/>
    </location>
</feature>
<evidence type="ECO:0000313" key="3">
    <source>
        <dbReference type="Proteomes" id="UP000325811"/>
    </source>
</evidence>
<dbReference type="Proteomes" id="UP000325811">
    <property type="component" value="Chromosome I"/>
</dbReference>
<dbReference type="EMBL" id="LR699553">
    <property type="protein sequence ID" value="VVD29212.1"/>
    <property type="molecule type" value="Genomic_DNA"/>
</dbReference>
<gene>
    <name evidence="2" type="ORF">PDMSB3_2756</name>
</gene>
<dbReference type="AlphaFoldDB" id="A0A5Q4ZEI8"/>
<proteinExistence type="predicted"/>
<reference evidence="2 3" key="1">
    <citation type="submission" date="2019-08" db="EMBL/GenBank/DDBJ databases">
        <authorList>
            <person name="Herpell B J."/>
        </authorList>
    </citation>
    <scope>NUCLEOTIDE SEQUENCE [LARGE SCALE GENOMIC DNA]</scope>
    <source>
        <strain evidence="3">Msb3</strain>
    </source>
</reference>
<feature type="compositionally biased region" description="Basic and acidic residues" evidence="1">
    <location>
        <begin position="123"/>
        <end position="150"/>
    </location>
</feature>
<protein>
    <recommendedName>
        <fullName evidence="4">RNA-binding protein</fullName>
    </recommendedName>
</protein>
<dbReference type="RefSeq" id="WP_407670537.1">
    <property type="nucleotide sequence ID" value="NZ_LR699553.1"/>
</dbReference>
<accession>A0A5Q4ZEI8</accession>
<sequence>MKESLFLFSGATLRALPDLALPLKAEYFDDIVAGRKPEEFRLATDYWRKRLVGREYGRIVLMRGYPKRDDHERRLIRPWRGLVMRTITHPHFGPEPVEVFAIAVGDTKKTPHEGGRQGRAGKRVAERDFDNRRSAAMRLSDDSEKEVSNG</sequence>
<name>A0A5Q4ZEI8_9BURK</name>
<evidence type="ECO:0000313" key="2">
    <source>
        <dbReference type="EMBL" id="VVD29212.1"/>
    </source>
</evidence>
<evidence type="ECO:0008006" key="4">
    <source>
        <dbReference type="Google" id="ProtNLM"/>
    </source>
</evidence>
<evidence type="ECO:0000256" key="1">
    <source>
        <dbReference type="SAM" id="MobiDB-lite"/>
    </source>
</evidence>
<organism evidence="2 3">
    <name type="scientific">Paraburkholderia dioscoreae</name>
    <dbReference type="NCBI Taxonomy" id="2604047"/>
    <lineage>
        <taxon>Bacteria</taxon>
        <taxon>Pseudomonadati</taxon>
        <taxon>Pseudomonadota</taxon>
        <taxon>Betaproteobacteria</taxon>
        <taxon>Burkholderiales</taxon>
        <taxon>Burkholderiaceae</taxon>
        <taxon>Paraburkholderia</taxon>
    </lineage>
</organism>